<keyword evidence="1" id="KW-0472">Membrane</keyword>
<evidence type="ECO:0000256" key="1">
    <source>
        <dbReference type="SAM" id="Phobius"/>
    </source>
</evidence>
<protein>
    <submittedName>
        <fullName evidence="2">Glycosyl hydrolase</fullName>
    </submittedName>
</protein>
<dbReference type="Gene3D" id="3.20.20.80">
    <property type="entry name" value="Glycosidases"/>
    <property type="match status" value="1"/>
</dbReference>
<proteinExistence type="predicted"/>
<dbReference type="KEGG" id="smax:FJR03_03260"/>
<keyword evidence="1" id="KW-0812">Transmembrane</keyword>
<sequence>MNEPFKWDNYSDQPAIIKDRNFKKKMRKKELFSLIKTILLSLIILPLSVMAMPFVKRKVVDSKKFFTLGIDFQRESQKTLEYIDEIGVESILLRCKLWEIESLDELVSFTDNCKEKQITLKIMQDREHIEDLELLKNDLRKIFSALSKNVNIFEIGSTINRAKWGFFSVNEYLKFFQVAYDLKNDEFPELNLIGSEVIDFEYHFTAHTLFNFFKLKYDGIASLLYVDRRGAPENMQLGFTLSDKIALLGSMITLSPKTEHKLYITETNWPIQGTAPYAPTSEYECISEEMYANYMLRYYLLSFASQQVDYVSWHQLIAPGYGLIDNREGLKKREAFNTYAYMVKTLKNAQFLRLDIKRDYYILQAWINEQLVQIHWSLKDTTLKNEEFFEVHDKNGVMIEDEILKIGASPLYIFITKEVGEKVNCL</sequence>
<accession>A0A7M1ATS0</accession>
<dbReference type="InterPro" id="IPR017853">
    <property type="entry name" value="GH"/>
</dbReference>
<dbReference type="SUPFAM" id="SSF51445">
    <property type="entry name" value="(Trans)glycosidases"/>
    <property type="match status" value="1"/>
</dbReference>
<reference evidence="2 3" key="1">
    <citation type="submission" date="2019-06" db="EMBL/GenBank/DDBJ databases">
        <title>Sulfurimonas gotlandica sp. nov., a chemoautotrophic and psychrotolerant epsilonproteobacterium isolated from a pelagic redoxcline, and an emended description of the genus Sulfurimonas.</title>
        <authorList>
            <person name="Wang S."/>
            <person name="Jiang L."/>
            <person name="Shao Z."/>
        </authorList>
    </citation>
    <scope>NUCLEOTIDE SEQUENCE [LARGE SCALE GENOMIC DNA]</scope>
    <source>
        <strain evidence="2 3">B2</strain>
    </source>
</reference>
<evidence type="ECO:0000313" key="3">
    <source>
        <dbReference type="Proteomes" id="UP000593910"/>
    </source>
</evidence>
<feature type="transmembrane region" description="Helical" evidence="1">
    <location>
        <begin position="31"/>
        <end position="55"/>
    </location>
</feature>
<name>A0A7M1ATS0_9BACT</name>
<dbReference type="GO" id="GO:0016787">
    <property type="term" value="F:hydrolase activity"/>
    <property type="evidence" value="ECO:0007669"/>
    <property type="project" value="UniProtKB-KW"/>
</dbReference>
<dbReference type="AlphaFoldDB" id="A0A7M1ATS0"/>
<gene>
    <name evidence="2" type="ORF">FJR03_03260</name>
</gene>
<evidence type="ECO:0000313" key="2">
    <source>
        <dbReference type="EMBL" id="QOP40809.1"/>
    </source>
</evidence>
<dbReference type="Proteomes" id="UP000593910">
    <property type="component" value="Chromosome"/>
</dbReference>
<organism evidence="2 3">
    <name type="scientific">Sulfurimonas marina</name>
    <dbReference type="NCBI Taxonomy" id="2590551"/>
    <lineage>
        <taxon>Bacteria</taxon>
        <taxon>Pseudomonadati</taxon>
        <taxon>Campylobacterota</taxon>
        <taxon>Epsilonproteobacteria</taxon>
        <taxon>Campylobacterales</taxon>
        <taxon>Sulfurimonadaceae</taxon>
        <taxon>Sulfurimonas</taxon>
    </lineage>
</organism>
<dbReference type="RefSeq" id="WP_193114230.1">
    <property type="nucleotide sequence ID" value="NZ_CP041165.1"/>
</dbReference>
<dbReference type="EMBL" id="CP041165">
    <property type="protein sequence ID" value="QOP40809.1"/>
    <property type="molecule type" value="Genomic_DNA"/>
</dbReference>
<keyword evidence="2" id="KW-0378">Hydrolase</keyword>
<keyword evidence="3" id="KW-1185">Reference proteome</keyword>
<keyword evidence="1" id="KW-1133">Transmembrane helix</keyword>